<proteinExistence type="predicted"/>
<organism evidence="1">
    <name type="scientific">Culex pipiens</name>
    <name type="common">House mosquito</name>
    <dbReference type="NCBI Taxonomy" id="7175"/>
    <lineage>
        <taxon>Eukaryota</taxon>
        <taxon>Metazoa</taxon>
        <taxon>Ecdysozoa</taxon>
        <taxon>Arthropoda</taxon>
        <taxon>Hexapoda</taxon>
        <taxon>Insecta</taxon>
        <taxon>Pterygota</taxon>
        <taxon>Neoptera</taxon>
        <taxon>Endopterygota</taxon>
        <taxon>Diptera</taxon>
        <taxon>Nematocera</taxon>
        <taxon>Culicoidea</taxon>
        <taxon>Culicidae</taxon>
        <taxon>Culicinae</taxon>
        <taxon>Culicini</taxon>
        <taxon>Culex</taxon>
        <taxon>Culex</taxon>
    </lineage>
</organism>
<protein>
    <submittedName>
        <fullName evidence="1">(northern house mosquito) hypothetical protein</fullName>
    </submittedName>
</protein>
<reference evidence="1" key="1">
    <citation type="submission" date="2021-05" db="EMBL/GenBank/DDBJ databases">
        <authorList>
            <person name="Alioto T."/>
            <person name="Alioto T."/>
            <person name="Gomez Garrido J."/>
        </authorList>
    </citation>
    <scope>NUCLEOTIDE SEQUENCE</scope>
</reference>
<sequence length="109" mass="12305">MFNNRNLPNQSWSLPLINVQLSKTSSNSTVDITVVGTTLIPQGRVVFHVNVHIVQRQEGISFLTEQLPLGTIQLDGILRASVLFWPKGFIEVRFGFQNRRVTRNGSVCR</sequence>
<dbReference type="EMBL" id="HBUE01158004">
    <property type="protein sequence ID" value="CAG6508779.1"/>
    <property type="molecule type" value="Transcribed_RNA"/>
</dbReference>
<evidence type="ECO:0000313" key="1">
    <source>
        <dbReference type="EMBL" id="CAG6560135.1"/>
    </source>
</evidence>
<dbReference type="AlphaFoldDB" id="A0A8D8IRZ8"/>
<dbReference type="EMBL" id="HBUE01263131">
    <property type="protein sequence ID" value="CAG6560135.1"/>
    <property type="molecule type" value="Transcribed_RNA"/>
</dbReference>
<name>A0A8D8IRZ8_CULPI</name>
<accession>A0A8D8IRZ8</accession>